<dbReference type="InterPro" id="IPR051991">
    <property type="entry name" value="Mitoribosomal_protein_bL32"/>
</dbReference>
<dbReference type="PANTHER" id="PTHR21026:SF2">
    <property type="entry name" value="LARGE RIBOSOMAL SUBUNIT PROTEIN BL32M"/>
    <property type="match status" value="1"/>
</dbReference>
<accession>A0A1E3PPI3</accession>
<sequence>MASVASWSRSGGSSFLNALGSIIRPGMPSFTLRLPTFLPGPSASEVTGTGIDAGLVLAVPKKKVSHMKKRQKRYAPGDKQLKQLTNLNRCPSCGHYKRAHTLCMHCVGEIKALWRTKEKNETRTPGVATKPEDFDDIDRQIMFPGKIKSAYEKKMENINEWLYKRPRTLPVEKKVGKK</sequence>
<organism evidence="8 9">
    <name type="scientific">Nadsonia fulvescens var. elongata DSM 6958</name>
    <dbReference type="NCBI Taxonomy" id="857566"/>
    <lineage>
        <taxon>Eukaryota</taxon>
        <taxon>Fungi</taxon>
        <taxon>Dikarya</taxon>
        <taxon>Ascomycota</taxon>
        <taxon>Saccharomycotina</taxon>
        <taxon>Dipodascomycetes</taxon>
        <taxon>Dipodascales</taxon>
        <taxon>Dipodascales incertae sedis</taxon>
        <taxon>Nadsonia</taxon>
    </lineage>
</organism>
<dbReference type="GO" id="GO:0003735">
    <property type="term" value="F:structural constituent of ribosome"/>
    <property type="evidence" value="ECO:0007669"/>
    <property type="project" value="EnsemblFungi"/>
</dbReference>
<evidence type="ECO:0000256" key="7">
    <source>
        <dbReference type="ARBA" id="ARBA00039935"/>
    </source>
</evidence>
<dbReference type="AlphaFoldDB" id="A0A1E3PPI3"/>
<evidence type="ECO:0000256" key="6">
    <source>
        <dbReference type="ARBA" id="ARBA00023274"/>
    </source>
</evidence>
<evidence type="ECO:0000256" key="2">
    <source>
        <dbReference type="ARBA" id="ARBA00008560"/>
    </source>
</evidence>
<dbReference type="Pfam" id="PF01783">
    <property type="entry name" value="Ribosomal_L32p"/>
    <property type="match status" value="1"/>
</dbReference>
<proteinExistence type="inferred from homology"/>
<dbReference type="PANTHER" id="PTHR21026">
    <property type="entry name" value="39S RIBOSOMAL PROTEIN L32, MITOCHONDRIAL"/>
    <property type="match status" value="1"/>
</dbReference>
<keyword evidence="4" id="KW-0689">Ribosomal protein</keyword>
<keyword evidence="5" id="KW-0496">Mitochondrion</keyword>
<dbReference type="InterPro" id="IPR011332">
    <property type="entry name" value="Ribosomal_zn-bd"/>
</dbReference>
<dbReference type="STRING" id="857566.A0A1E3PPI3"/>
<evidence type="ECO:0000256" key="1">
    <source>
        <dbReference type="ARBA" id="ARBA00004173"/>
    </source>
</evidence>
<name>A0A1E3PPI3_9ASCO</name>
<keyword evidence="6" id="KW-0687">Ribonucleoprotein</keyword>
<comment type="similarity">
    <text evidence="2">Belongs to the bacterial ribosomal protein bL32 family.</text>
</comment>
<dbReference type="EMBL" id="KV454407">
    <property type="protein sequence ID" value="ODQ67343.1"/>
    <property type="molecule type" value="Genomic_DNA"/>
</dbReference>
<dbReference type="GO" id="GO:0008270">
    <property type="term" value="F:zinc ion binding"/>
    <property type="evidence" value="ECO:0007669"/>
    <property type="project" value="EnsemblFungi"/>
</dbReference>
<dbReference type="SUPFAM" id="SSF57829">
    <property type="entry name" value="Zn-binding ribosomal proteins"/>
    <property type="match status" value="1"/>
</dbReference>
<evidence type="ECO:0000313" key="9">
    <source>
        <dbReference type="Proteomes" id="UP000095009"/>
    </source>
</evidence>
<dbReference type="GO" id="GO:0006412">
    <property type="term" value="P:translation"/>
    <property type="evidence" value="ECO:0007669"/>
    <property type="project" value="InterPro"/>
</dbReference>
<evidence type="ECO:0000256" key="5">
    <source>
        <dbReference type="ARBA" id="ARBA00023128"/>
    </source>
</evidence>
<evidence type="ECO:0000256" key="4">
    <source>
        <dbReference type="ARBA" id="ARBA00022980"/>
    </source>
</evidence>
<evidence type="ECO:0000256" key="3">
    <source>
        <dbReference type="ARBA" id="ARBA00022946"/>
    </source>
</evidence>
<dbReference type="NCBIfam" id="TIGR01031">
    <property type="entry name" value="rpmF_bact"/>
    <property type="match status" value="1"/>
</dbReference>
<dbReference type="GO" id="GO:0005762">
    <property type="term" value="C:mitochondrial large ribosomal subunit"/>
    <property type="evidence" value="ECO:0007669"/>
    <property type="project" value="EnsemblFungi"/>
</dbReference>
<dbReference type="OrthoDB" id="2014905at2759"/>
<protein>
    <recommendedName>
        <fullName evidence="7">Large ribosomal subunit protein bL32m</fullName>
    </recommendedName>
</protein>
<dbReference type="GO" id="GO:0005743">
    <property type="term" value="C:mitochondrial inner membrane"/>
    <property type="evidence" value="ECO:0007669"/>
    <property type="project" value="EnsemblFungi"/>
</dbReference>
<evidence type="ECO:0000313" key="8">
    <source>
        <dbReference type="EMBL" id="ODQ67343.1"/>
    </source>
</evidence>
<dbReference type="InterPro" id="IPR002677">
    <property type="entry name" value="Ribosomal_bL32"/>
</dbReference>
<keyword evidence="9" id="KW-1185">Reference proteome</keyword>
<gene>
    <name evidence="8" type="ORF">NADFUDRAFT_45469</name>
</gene>
<dbReference type="Proteomes" id="UP000095009">
    <property type="component" value="Unassembled WGS sequence"/>
</dbReference>
<reference evidence="8 9" key="1">
    <citation type="journal article" date="2016" name="Proc. Natl. Acad. Sci. U.S.A.">
        <title>Comparative genomics of biotechnologically important yeasts.</title>
        <authorList>
            <person name="Riley R."/>
            <person name="Haridas S."/>
            <person name="Wolfe K.H."/>
            <person name="Lopes M.R."/>
            <person name="Hittinger C.T."/>
            <person name="Goeker M."/>
            <person name="Salamov A.A."/>
            <person name="Wisecaver J.H."/>
            <person name="Long T.M."/>
            <person name="Calvey C.H."/>
            <person name="Aerts A.L."/>
            <person name="Barry K.W."/>
            <person name="Choi C."/>
            <person name="Clum A."/>
            <person name="Coughlan A.Y."/>
            <person name="Deshpande S."/>
            <person name="Douglass A.P."/>
            <person name="Hanson S.J."/>
            <person name="Klenk H.-P."/>
            <person name="LaButti K.M."/>
            <person name="Lapidus A."/>
            <person name="Lindquist E.A."/>
            <person name="Lipzen A.M."/>
            <person name="Meier-Kolthoff J.P."/>
            <person name="Ohm R.A."/>
            <person name="Otillar R.P."/>
            <person name="Pangilinan J.L."/>
            <person name="Peng Y."/>
            <person name="Rokas A."/>
            <person name="Rosa C.A."/>
            <person name="Scheuner C."/>
            <person name="Sibirny A.A."/>
            <person name="Slot J.C."/>
            <person name="Stielow J.B."/>
            <person name="Sun H."/>
            <person name="Kurtzman C.P."/>
            <person name="Blackwell M."/>
            <person name="Grigoriev I.V."/>
            <person name="Jeffries T.W."/>
        </authorList>
    </citation>
    <scope>NUCLEOTIDE SEQUENCE [LARGE SCALE GENOMIC DNA]</scope>
    <source>
        <strain evidence="8 9">DSM 6958</strain>
    </source>
</reference>
<keyword evidence="3" id="KW-0809">Transit peptide</keyword>
<comment type="subcellular location">
    <subcellularLocation>
        <location evidence="1">Mitochondrion</location>
    </subcellularLocation>
</comment>